<sequence length="139" mass="15146">MRRSDSSEVFKGRRRMRTEEAAGPALANGVPTGFVVSKGLTEDRNAGWPLDDLKGCDCCRKAGAAMAVFVIVFVGWNGLARLVVISRKVEVSPMRPNVRGWFTFTRRSSAGGSVHALARGSRGIALWLQEIAGNLRQSR</sequence>
<dbReference type="AlphaFoldDB" id="T0KI14"/>
<feature type="transmembrane region" description="Helical" evidence="2">
    <location>
        <begin position="61"/>
        <end position="84"/>
    </location>
</feature>
<accession>T0KI14</accession>
<dbReference type="Proteomes" id="UP000015530">
    <property type="component" value="Unassembled WGS sequence"/>
</dbReference>
<feature type="compositionally biased region" description="Basic and acidic residues" evidence="1">
    <location>
        <begin position="1"/>
        <end position="11"/>
    </location>
</feature>
<evidence type="ECO:0000256" key="2">
    <source>
        <dbReference type="SAM" id="Phobius"/>
    </source>
</evidence>
<protein>
    <submittedName>
        <fullName evidence="3">Uncharacterized protein</fullName>
    </submittedName>
</protein>
<dbReference type="EMBL" id="AMYD01001598">
    <property type="protein sequence ID" value="EQB52438.1"/>
    <property type="molecule type" value="Genomic_DNA"/>
</dbReference>
<name>T0KI14_COLGC</name>
<evidence type="ECO:0000313" key="3">
    <source>
        <dbReference type="EMBL" id="EQB52438.1"/>
    </source>
</evidence>
<keyword evidence="2" id="KW-1133">Transmembrane helix</keyword>
<proteinExistence type="predicted"/>
<organism evidence="3 4">
    <name type="scientific">Colletotrichum gloeosporioides (strain Cg-14)</name>
    <name type="common">Anthracnose fungus</name>
    <name type="synonym">Glomerella cingulata</name>
    <dbReference type="NCBI Taxonomy" id="1237896"/>
    <lineage>
        <taxon>Eukaryota</taxon>
        <taxon>Fungi</taxon>
        <taxon>Dikarya</taxon>
        <taxon>Ascomycota</taxon>
        <taxon>Pezizomycotina</taxon>
        <taxon>Sordariomycetes</taxon>
        <taxon>Hypocreomycetidae</taxon>
        <taxon>Glomerellales</taxon>
        <taxon>Glomerellaceae</taxon>
        <taxon>Colletotrichum</taxon>
        <taxon>Colletotrichum gloeosporioides species complex</taxon>
    </lineage>
</organism>
<keyword evidence="2" id="KW-0812">Transmembrane</keyword>
<dbReference type="HOGENOM" id="CLU_1844923_0_0_1"/>
<gene>
    <name evidence="3" type="ORF">CGLO_07937</name>
</gene>
<evidence type="ECO:0000313" key="4">
    <source>
        <dbReference type="Proteomes" id="UP000015530"/>
    </source>
</evidence>
<evidence type="ECO:0000256" key="1">
    <source>
        <dbReference type="SAM" id="MobiDB-lite"/>
    </source>
</evidence>
<reference evidence="4" key="1">
    <citation type="journal article" date="2013" name="Mol. Plant Microbe Interact.">
        <title>Global aspects of pacC regulation of pathogenicity genes in Colletotrichum gloeosporioides as revealed by transcriptome analysis.</title>
        <authorList>
            <person name="Alkan N."/>
            <person name="Meng X."/>
            <person name="Friedlander G."/>
            <person name="Reuveni E."/>
            <person name="Sukno S."/>
            <person name="Sherman A."/>
            <person name="Thon M."/>
            <person name="Fluhr R."/>
            <person name="Prusky D."/>
        </authorList>
    </citation>
    <scope>NUCLEOTIDE SEQUENCE [LARGE SCALE GENOMIC DNA]</scope>
    <source>
        <strain evidence="4">Cg-14</strain>
    </source>
</reference>
<keyword evidence="2" id="KW-0472">Membrane</keyword>
<feature type="region of interest" description="Disordered" evidence="1">
    <location>
        <begin position="1"/>
        <end position="22"/>
    </location>
</feature>
<comment type="caution">
    <text evidence="3">The sequence shown here is derived from an EMBL/GenBank/DDBJ whole genome shotgun (WGS) entry which is preliminary data.</text>
</comment>